<proteinExistence type="inferred from homology"/>
<protein>
    <recommendedName>
        <fullName evidence="4 8">Probable 2-phosphosulfolactate phosphatase</fullName>
        <ecNumber evidence="3 8">3.1.3.71</ecNumber>
    </recommendedName>
</protein>
<dbReference type="SUPFAM" id="SSF142823">
    <property type="entry name" value="ComB-like"/>
    <property type="match status" value="1"/>
</dbReference>
<dbReference type="InterPro" id="IPR005238">
    <property type="entry name" value="ComB-like"/>
</dbReference>
<keyword evidence="6 8" id="KW-0460">Magnesium</keyword>
<dbReference type="Gene3D" id="3.90.1560.10">
    <property type="entry name" value="ComB-like"/>
    <property type="match status" value="1"/>
</dbReference>
<gene>
    <name evidence="8" type="primary">comB</name>
    <name evidence="9" type="ORF">ENS31_12040</name>
</gene>
<comment type="catalytic activity">
    <reaction evidence="7 8">
        <text>(2R)-O-phospho-3-sulfolactate + H2O = (2R)-3-sulfolactate + phosphate</text>
        <dbReference type="Rhea" id="RHEA:23416"/>
        <dbReference type="ChEBI" id="CHEBI:15377"/>
        <dbReference type="ChEBI" id="CHEBI:15597"/>
        <dbReference type="ChEBI" id="CHEBI:43474"/>
        <dbReference type="ChEBI" id="CHEBI:58738"/>
        <dbReference type="EC" id="3.1.3.71"/>
    </reaction>
</comment>
<comment type="similarity">
    <text evidence="2 8">Belongs to the ComB family.</text>
</comment>
<evidence type="ECO:0000256" key="4">
    <source>
        <dbReference type="ARBA" id="ARBA00021948"/>
    </source>
</evidence>
<keyword evidence="5 8" id="KW-0378">Hydrolase</keyword>
<dbReference type="Pfam" id="PF04029">
    <property type="entry name" value="2-ph_phosp"/>
    <property type="match status" value="1"/>
</dbReference>
<accession>A0A7V3E8A9</accession>
<reference evidence="9" key="1">
    <citation type="journal article" date="2020" name="mSystems">
        <title>Genome- and Community-Level Interaction Insights into Carbon Utilization and Element Cycling Functions of Hydrothermarchaeota in Hydrothermal Sediment.</title>
        <authorList>
            <person name="Zhou Z."/>
            <person name="Liu Y."/>
            <person name="Xu W."/>
            <person name="Pan J."/>
            <person name="Luo Z.H."/>
            <person name="Li M."/>
        </authorList>
    </citation>
    <scope>NUCLEOTIDE SEQUENCE [LARGE SCALE GENOMIC DNA]</scope>
    <source>
        <strain evidence="9">SpSt-479</strain>
    </source>
</reference>
<comment type="cofactor">
    <cofactor evidence="1 8">
        <name>Mg(2+)</name>
        <dbReference type="ChEBI" id="CHEBI:18420"/>
    </cofactor>
</comment>
<name>A0A7V3E8A9_9BACT</name>
<dbReference type="InterPro" id="IPR036702">
    <property type="entry name" value="ComB-like_sf"/>
</dbReference>
<dbReference type="FunFam" id="3.90.1560.10:FF:000001">
    <property type="entry name" value="Probable 2-phosphosulfolactate phosphatase"/>
    <property type="match status" value="1"/>
</dbReference>
<evidence type="ECO:0000256" key="5">
    <source>
        <dbReference type="ARBA" id="ARBA00022801"/>
    </source>
</evidence>
<dbReference type="EMBL" id="DSUJ01000010">
    <property type="protein sequence ID" value="HFI92238.1"/>
    <property type="molecule type" value="Genomic_DNA"/>
</dbReference>
<comment type="caution">
    <text evidence="9">The sequence shown here is derived from an EMBL/GenBank/DDBJ whole genome shotgun (WGS) entry which is preliminary data.</text>
</comment>
<dbReference type="GO" id="GO:0050545">
    <property type="term" value="F:sulfopyruvate decarboxylase activity"/>
    <property type="evidence" value="ECO:0007669"/>
    <property type="project" value="TreeGrafter"/>
</dbReference>
<evidence type="ECO:0000313" key="9">
    <source>
        <dbReference type="EMBL" id="HFI92238.1"/>
    </source>
</evidence>
<evidence type="ECO:0000256" key="8">
    <source>
        <dbReference type="HAMAP-Rule" id="MF_00490"/>
    </source>
</evidence>
<dbReference type="RefSeq" id="WP_304143908.1">
    <property type="nucleotide sequence ID" value="NZ_JAOAIE010000033.1"/>
</dbReference>
<dbReference type="EC" id="3.1.3.71" evidence="3 8"/>
<evidence type="ECO:0000256" key="7">
    <source>
        <dbReference type="ARBA" id="ARBA00033711"/>
    </source>
</evidence>
<sequence length="243" mass="26255">MKVNVLFSPIAADELYFTGKTSVVIDVLRASSTIITALANGAKEIVPVGTIEFAVKVSGGMFGGQTLLGGERNTKKIEGFALGNSPLEYEEKVVNGKSIVFYTTNGTKALTKAKFSENLLVCSFLNLSAVAKHLVSLKKNVEIICAGRNNFFSLEDTVCAGKLVSEIISINGDVEINDSVAAALALNDKYGKDILKMLRESDHGKILLDNGFEDDIKYCSQLNVYDIIPVYSNGVLKLMKETN</sequence>
<dbReference type="AlphaFoldDB" id="A0A7V3E8A9"/>
<dbReference type="PANTHER" id="PTHR37311:SF1">
    <property type="entry name" value="2-PHOSPHOSULFOLACTATE PHOSPHATASE-RELATED"/>
    <property type="match status" value="1"/>
</dbReference>
<dbReference type="HAMAP" id="MF_00490">
    <property type="entry name" value="ComB"/>
    <property type="match status" value="1"/>
</dbReference>
<dbReference type="GO" id="GO:0000287">
    <property type="term" value="F:magnesium ion binding"/>
    <property type="evidence" value="ECO:0007669"/>
    <property type="project" value="UniProtKB-UniRule"/>
</dbReference>
<evidence type="ECO:0000256" key="1">
    <source>
        <dbReference type="ARBA" id="ARBA00001946"/>
    </source>
</evidence>
<evidence type="ECO:0000256" key="3">
    <source>
        <dbReference type="ARBA" id="ARBA00012953"/>
    </source>
</evidence>
<evidence type="ECO:0000256" key="2">
    <source>
        <dbReference type="ARBA" id="ARBA00009997"/>
    </source>
</evidence>
<evidence type="ECO:0000256" key="6">
    <source>
        <dbReference type="ARBA" id="ARBA00022842"/>
    </source>
</evidence>
<organism evidence="9">
    <name type="scientific">Ignavibacterium album</name>
    <dbReference type="NCBI Taxonomy" id="591197"/>
    <lineage>
        <taxon>Bacteria</taxon>
        <taxon>Pseudomonadati</taxon>
        <taxon>Ignavibacteriota</taxon>
        <taxon>Ignavibacteria</taxon>
        <taxon>Ignavibacteriales</taxon>
        <taxon>Ignavibacteriaceae</taxon>
        <taxon>Ignavibacterium</taxon>
    </lineage>
</organism>
<dbReference type="PANTHER" id="PTHR37311">
    <property type="entry name" value="2-PHOSPHOSULFOLACTATE PHOSPHATASE-RELATED"/>
    <property type="match status" value="1"/>
</dbReference>
<dbReference type="GO" id="GO:0050532">
    <property type="term" value="F:2-phosphosulfolactate phosphatase activity"/>
    <property type="evidence" value="ECO:0007669"/>
    <property type="project" value="UniProtKB-UniRule"/>
</dbReference>